<dbReference type="EMBL" id="RRYP01034575">
    <property type="protein sequence ID" value="TNV70636.1"/>
    <property type="molecule type" value="Genomic_DNA"/>
</dbReference>
<dbReference type="InterPro" id="IPR013094">
    <property type="entry name" value="AB_hydrolase_3"/>
</dbReference>
<name>A0A8J8N940_HALGN</name>
<comment type="caution">
    <text evidence="2">The sequence shown here is derived from an EMBL/GenBank/DDBJ whole genome shotgun (WGS) entry which is preliminary data.</text>
</comment>
<evidence type="ECO:0000259" key="1">
    <source>
        <dbReference type="Pfam" id="PF07859"/>
    </source>
</evidence>
<dbReference type="Pfam" id="PF07859">
    <property type="entry name" value="Abhydrolase_3"/>
    <property type="match status" value="1"/>
</dbReference>
<proteinExistence type="predicted"/>
<reference evidence="2" key="1">
    <citation type="submission" date="2019-06" db="EMBL/GenBank/DDBJ databases">
        <authorList>
            <person name="Zheng W."/>
        </authorList>
    </citation>
    <scope>NUCLEOTIDE SEQUENCE</scope>
    <source>
        <strain evidence="2">QDHG01</strain>
    </source>
</reference>
<protein>
    <recommendedName>
        <fullName evidence="1">Alpha/beta hydrolase fold-3 domain-containing protein</fullName>
    </recommendedName>
</protein>
<dbReference type="AlphaFoldDB" id="A0A8J8N940"/>
<feature type="domain" description="Alpha/beta hydrolase fold-3" evidence="1">
    <location>
        <begin position="8"/>
        <end position="94"/>
    </location>
</feature>
<evidence type="ECO:0000313" key="2">
    <source>
        <dbReference type="EMBL" id="TNV70636.1"/>
    </source>
</evidence>
<accession>A0A8J8N940</accession>
<organism evidence="2 3">
    <name type="scientific">Halteria grandinella</name>
    <dbReference type="NCBI Taxonomy" id="5974"/>
    <lineage>
        <taxon>Eukaryota</taxon>
        <taxon>Sar</taxon>
        <taxon>Alveolata</taxon>
        <taxon>Ciliophora</taxon>
        <taxon>Intramacronucleata</taxon>
        <taxon>Spirotrichea</taxon>
        <taxon>Stichotrichia</taxon>
        <taxon>Sporadotrichida</taxon>
        <taxon>Halteriidae</taxon>
        <taxon>Halteria</taxon>
    </lineage>
</organism>
<dbReference type="Gene3D" id="3.40.50.1820">
    <property type="entry name" value="alpha/beta hydrolase"/>
    <property type="match status" value="1"/>
</dbReference>
<dbReference type="GO" id="GO:0016787">
    <property type="term" value="F:hydrolase activity"/>
    <property type="evidence" value="ECO:0007669"/>
    <property type="project" value="InterPro"/>
</dbReference>
<sequence length="133" mass="14886">MNYSISVDNSDNYGLTTKSMRWFWEQYLPNKADHTNPYAVPALASTHSKLPPSIVLAAQYDPLTDDARNYHQKLLDDGVMSFYKEYAGQIHGLFNLGGVTPDADLMYLDIATQINSILGRSSIGRSKIGRLKN</sequence>
<keyword evidence="3" id="KW-1185">Reference proteome</keyword>
<dbReference type="OrthoDB" id="408631at2759"/>
<evidence type="ECO:0000313" key="3">
    <source>
        <dbReference type="Proteomes" id="UP000785679"/>
    </source>
</evidence>
<dbReference type="Proteomes" id="UP000785679">
    <property type="component" value="Unassembled WGS sequence"/>
</dbReference>
<dbReference type="SUPFAM" id="SSF53474">
    <property type="entry name" value="alpha/beta-Hydrolases"/>
    <property type="match status" value="1"/>
</dbReference>
<dbReference type="InterPro" id="IPR029058">
    <property type="entry name" value="AB_hydrolase_fold"/>
</dbReference>
<gene>
    <name evidence="2" type="ORF">FGO68_gene7235</name>
</gene>